<comment type="caution">
    <text evidence="1">The sequence shown here is derived from an EMBL/GenBank/DDBJ whole genome shotgun (WGS) entry which is preliminary data.</text>
</comment>
<protein>
    <submittedName>
        <fullName evidence="1">Uncharacterized protein</fullName>
    </submittedName>
</protein>
<name>A0A0F8YAV1_9ZZZZ</name>
<gene>
    <name evidence="1" type="ORF">LCGC14_2842810</name>
</gene>
<reference evidence="1" key="1">
    <citation type="journal article" date="2015" name="Nature">
        <title>Complex archaea that bridge the gap between prokaryotes and eukaryotes.</title>
        <authorList>
            <person name="Spang A."/>
            <person name="Saw J.H."/>
            <person name="Jorgensen S.L."/>
            <person name="Zaremba-Niedzwiedzka K."/>
            <person name="Martijn J."/>
            <person name="Lind A.E."/>
            <person name="van Eijk R."/>
            <person name="Schleper C."/>
            <person name="Guy L."/>
            <person name="Ettema T.J."/>
        </authorList>
    </citation>
    <scope>NUCLEOTIDE SEQUENCE</scope>
</reference>
<dbReference type="EMBL" id="LAZR01054459">
    <property type="protein sequence ID" value="KKK78513.1"/>
    <property type="molecule type" value="Genomic_DNA"/>
</dbReference>
<accession>A0A0F8YAV1</accession>
<evidence type="ECO:0000313" key="1">
    <source>
        <dbReference type="EMBL" id="KKK78513.1"/>
    </source>
</evidence>
<proteinExistence type="predicted"/>
<feature type="non-terminal residue" evidence="1">
    <location>
        <position position="194"/>
    </location>
</feature>
<sequence>MKDRGELIEDAAYEGFCFGYYLSGFESRGNPREEAQILMGQDTLLDKLLSEIWRPEYFKEMIDKEQIDLYRLRQDIGLFPSADSRAVRLVTAKYSINFTYEKIEKMGIGRYHFQSGDQQKDLRISIVQDDRIILSYNIAGRAVRVVYILLEENLEEVIEQERSRRLKIFGTITKRGRVLKSAGYGNIRLLEGLS</sequence>
<organism evidence="1">
    <name type="scientific">marine sediment metagenome</name>
    <dbReference type="NCBI Taxonomy" id="412755"/>
    <lineage>
        <taxon>unclassified sequences</taxon>
        <taxon>metagenomes</taxon>
        <taxon>ecological metagenomes</taxon>
    </lineage>
</organism>
<dbReference type="AlphaFoldDB" id="A0A0F8YAV1"/>